<feature type="compositionally biased region" description="Basic and acidic residues" evidence="1">
    <location>
        <begin position="481"/>
        <end position="493"/>
    </location>
</feature>
<gene>
    <name evidence="2" type="ORF">ACET3X_008805</name>
</gene>
<feature type="compositionally biased region" description="Polar residues" evidence="1">
    <location>
        <begin position="174"/>
        <end position="188"/>
    </location>
</feature>
<feature type="compositionally biased region" description="Basic and acidic residues" evidence="1">
    <location>
        <begin position="1"/>
        <end position="11"/>
    </location>
</feature>
<dbReference type="RefSeq" id="XP_069302882.1">
    <property type="nucleotide sequence ID" value="XM_069455159.1"/>
</dbReference>
<evidence type="ECO:0000313" key="3">
    <source>
        <dbReference type="Proteomes" id="UP001578633"/>
    </source>
</evidence>
<name>A0ABR3U8J9_9PLEO</name>
<feature type="region of interest" description="Disordered" evidence="1">
    <location>
        <begin position="464"/>
        <end position="494"/>
    </location>
</feature>
<comment type="caution">
    <text evidence="2">The sequence shown here is derived from an EMBL/GenBank/DDBJ whole genome shotgun (WGS) entry which is preliminary data.</text>
</comment>
<dbReference type="Proteomes" id="UP001578633">
    <property type="component" value="Chromosome 9"/>
</dbReference>
<protein>
    <submittedName>
        <fullName evidence="2">Uncharacterized protein</fullName>
    </submittedName>
</protein>
<feature type="region of interest" description="Disordered" evidence="1">
    <location>
        <begin position="169"/>
        <end position="210"/>
    </location>
</feature>
<reference evidence="2 3" key="1">
    <citation type="submission" date="2024-09" db="EMBL/GenBank/DDBJ databases">
        <title>T2T genomes of carrot and Alternaria dauci and their utility for understanding host-pathogen interaction during carrot leaf blight disease.</title>
        <authorList>
            <person name="Liu W."/>
            <person name="Xu S."/>
            <person name="Ou C."/>
            <person name="Liu X."/>
            <person name="Zhuang F."/>
            <person name="Deng X.W."/>
        </authorList>
    </citation>
    <scope>NUCLEOTIDE SEQUENCE [LARGE SCALE GENOMIC DNA]</scope>
    <source>
        <strain evidence="2 3">A2016</strain>
    </source>
</reference>
<feature type="compositionally biased region" description="Basic and acidic residues" evidence="1">
    <location>
        <begin position="41"/>
        <end position="51"/>
    </location>
</feature>
<dbReference type="EMBL" id="JBHGVX010000009">
    <property type="protein sequence ID" value="KAL1792298.1"/>
    <property type="molecule type" value="Genomic_DNA"/>
</dbReference>
<dbReference type="GeneID" id="96089127"/>
<accession>A0ABR3U8J9</accession>
<organism evidence="2 3">
    <name type="scientific">Alternaria dauci</name>
    <dbReference type="NCBI Taxonomy" id="48095"/>
    <lineage>
        <taxon>Eukaryota</taxon>
        <taxon>Fungi</taxon>
        <taxon>Dikarya</taxon>
        <taxon>Ascomycota</taxon>
        <taxon>Pezizomycotina</taxon>
        <taxon>Dothideomycetes</taxon>
        <taxon>Pleosporomycetidae</taxon>
        <taxon>Pleosporales</taxon>
        <taxon>Pleosporineae</taxon>
        <taxon>Pleosporaceae</taxon>
        <taxon>Alternaria</taxon>
        <taxon>Alternaria sect. Porri</taxon>
    </lineage>
</organism>
<evidence type="ECO:0000256" key="1">
    <source>
        <dbReference type="SAM" id="MobiDB-lite"/>
    </source>
</evidence>
<evidence type="ECO:0000313" key="2">
    <source>
        <dbReference type="EMBL" id="KAL1792298.1"/>
    </source>
</evidence>
<feature type="region of interest" description="Disordered" evidence="1">
    <location>
        <begin position="72"/>
        <end position="135"/>
    </location>
</feature>
<sequence>MATKARGREDGPQDYIVEDPSILSGSASTIQTQQQIPSIKATDDRENDKPVAYKSRTPIADEFMNGAFRSKIFPPTPTFSQEPVSVEQADVSHSPTDMYTPGPPGSREGSTTSKAGPAGSSPTFPSPPTTPQASILEPKVTTPQSALTHVPVRGYRFEVNNIGDIISSSSSVSTERSTQPKRFSSGASSPRRDNPKAYGPNGGRESTLQVPDPKADLVFDIVTEYHGLKLCRVSDAVPYLLGTRNLRARLASITEDKLSHTPSIRPGKISCGSPDTYSSLDLSLMAILHTLRNASSSRQALGNWYAQGLAARNDSLILYEHTAATGPEQILVSAAKFQDMAQTWLHIRNPSNMSGDPPNAINAWVDIVTDLRKQEVDIRKIDTKLYYELTTELEGEALQRRIAEIVRWSRNRHLDQRYEAWCRHVEGTKKVAATAANQHTGTAAGTNQQDTRRDCLYTKRFSHAHPLGLPTSPIPSSPAATDKKAQRHAEKAARAFAAATAAALETQRQERLDERKGVVGGVWS</sequence>
<proteinExistence type="predicted"/>
<keyword evidence="3" id="KW-1185">Reference proteome</keyword>
<feature type="region of interest" description="Disordered" evidence="1">
    <location>
        <begin position="1"/>
        <end position="58"/>
    </location>
</feature>